<keyword evidence="2" id="KW-1185">Reference proteome</keyword>
<accession>A0AAJ6NW08</accession>
<organism evidence="1 2">
    <name type="scientific">Halotia branconii CENA392</name>
    <dbReference type="NCBI Taxonomy" id="1539056"/>
    <lineage>
        <taxon>Bacteria</taxon>
        <taxon>Bacillati</taxon>
        <taxon>Cyanobacteriota</taxon>
        <taxon>Cyanophyceae</taxon>
        <taxon>Nostocales</taxon>
        <taxon>Nodulariaceae</taxon>
        <taxon>Halotia</taxon>
    </lineage>
</organism>
<proteinExistence type="predicted"/>
<gene>
    <name evidence="1" type="ORF">QI031_08610</name>
</gene>
<protein>
    <submittedName>
        <fullName evidence="1">Uncharacterized protein</fullName>
    </submittedName>
</protein>
<dbReference type="Proteomes" id="UP001223520">
    <property type="component" value="Chromosome"/>
</dbReference>
<evidence type="ECO:0000313" key="2">
    <source>
        <dbReference type="Proteomes" id="UP001223520"/>
    </source>
</evidence>
<dbReference type="EMBL" id="CP124543">
    <property type="protein sequence ID" value="WGV27533.1"/>
    <property type="molecule type" value="Genomic_DNA"/>
</dbReference>
<name>A0AAJ6NW08_9CYAN</name>
<reference evidence="1 2" key="1">
    <citation type="journal article" date="2023" name="Limnol Oceanogr Lett">
        <title>Environmental adaptations by the intertidal Antarctic cyanobacterium Halotia branconii CENA392 as revealed using long-read genome sequencing.</title>
        <authorList>
            <person name="Dextro R.B."/>
            <person name="Delbaje E."/>
            <person name="Freitas P.N.N."/>
            <person name="Geraldes V."/>
            <person name="Pinto E."/>
            <person name="Long P.F."/>
            <person name="Fiore M.F."/>
        </authorList>
    </citation>
    <scope>NUCLEOTIDE SEQUENCE [LARGE SCALE GENOMIC DNA]</scope>
    <source>
        <strain evidence="1 2">CENA392</strain>
    </source>
</reference>
<dbReference type="RefSeq" id="WP_281484772.1">
    <property type="nucleotide sequence ID" value="NZ_CP124543.1"/>
</dbReference>
<sequence>MSDREWQTDEDKKINRLEAHRDFITWVVNRLKAEGIPCKRTVGDDSRGDILYYNSEDEPRVKEIVRKINSEYNKS</sequence>
<dbReference type="AlphaFoldDB" id="A0AAJ6NW08"/>
<dbReference type="KEGG" id="hbq:QI031_08610"/>
<evidence type="ECO:0000313" key="1">
    <source>
        <dbReference type="EMBL" id="WGV27533.1"/>
    </source>
</evidence>